<gene>
    <name evidence="1" type="primary">Dana\GF21945</name>
    <name evidence="1" type="synonym">dana_GLEANR_5944</name>
    <name evidence="1" type="ORF">GF21945</name>
</gene>
<dbReference type="InParanoid" id="A0A0P9A6V3"/>
<dbReference type="STRING" id="7217.A0A0P9A6V3"/>
<dbReference type="InterPro" id="IPR018616">
    <property type="entry name" value="GUCD1"/>
</dbReference>
<organism evidence="1 2">
    <name type="scientific">Drosophila ananassae</name>
    <name type="common">Fruit fly</name>
    <dbReference type="NCBI Taxonomy" id="7217"/>
    <lineage>
        <taxon>Eukaryota</taxon>
        <taxon>Metazoa</taxon>
        <taxon>Ecdysozoa</taxon>
        <taxon>Arthropoda</taxon>
        <taxon>Hexapoda</taxon>
        <taxon>Insecta</taxon>
        <taxon>Pterygota</taxon>
        <taxon>Neoptera</taxon>
        <taxon>Endopterygota</taxon>
        <taxon>Diptera</taxon>
        <taxon>Brachycera</taxon>
        <taxon>Muscomorpha</taxon>
        <taxon>Ephydroidea</taxon>
        <taxon>Drosophilidae</taxon>
        <taxon>Drosophila</taxon>
        <taxon>Sophophora</taxon>
    </lineage>
</organism>
<proteinExistence type="predicted"/>
<dbReference type="PANTHER" id="PTHR31400">
    <property type="entry name" value="GUANYLYL CYCLASE DOMAIN CONTAINING PROTEIN 1 GUCD1"/>
    <property type="match status" value="1"/>
</dbReference>
<sequence>MNGLPPSKHYNLTHYQQRYNWDCGLSCIIMVLGTQQREEFLNNFEAVCNDEGFGSSTWTIDLCYLLLRYQVRHEYFTQTLGIDPNYAQHTYYSKIIDKDERRVTRKFKDARAHGLRVEQRTVGMEVILRHLARHGPVILLTNASLLTCEVCKRNVLEKFGCFHINCIARNTRLPDLKKSYAGHYVVLCGYDMAAKKLFYHNPEVHDGHICRCLVDSMDTARRAYGTDEDIIFIYEKKAPTTD</sequence>
<dbReference type="EMBL" id="CH902632">
    <property type="protein sequence ID" value="KPU74151.1"/>
    <property type="molecule type" value="Genomic_DNA"/>
</dbReference>
<evidence type="ECO:0000313" key="2">
    <source>
        <dbReference type="Proteomes" id="UP000007801"/>
    </source>
</evidence>
<dbReference type="AlphaFoldDB" id="A0A0P9A6V3"/>
<evidence type="ECO:0000313" key="1">
    <source>
        <dbReference type="EMBL" id="KPU74151.1"/>
    </source>
</evidence>
<name>A0A0P9A6V3_DROAN</name>
<dbReference type="FunCoup" id="A0A0P9A6V3">
    <property type="interactions" value="94"/>
</dbReference>
<dbReference type="PANTHER" id="PTHR31400:SF1">
    <property type="entry name" value="PROTEIN GUCD1"/>
    <property type="match status" value="1"/>
</dbReference>
<dbReference type="Proteomes" id="UP000007801">
    <property type="component" value="Unassembled WGS sequence"/>
</dbReference>
<reference evidence="1 2" key="1">
    <citation type="journal article" date="2007" name="Nature">
        <title>Evolution of genes and genomes on the Drosophila phylogeny.</title>
        <authorList>
            <consortium name="Drosophila 12 Genomes Consortium"/>
            <person name="Clark A.G."/>
            <person name="Eisen M.B."/>
            <person name="Smith D.R."/>
            <person name="Bergman C.M."/>
            <person name="Oliver B."/>
            <person name="Markow T.A."/>
            <person name="Kaufman T.C."/>
            <person name="Kellis M."/>
            <person name="Gelbart W."/>
            <person name="Iyer V.N."/>
            <person name="Pollard D.A."/>
            <person name="Sackton T.B."/>
            <person name="Larracuente A.M."/>
            <person name="Singh N.D."/>
            <person name="Abad J.P."/>
            <person name="Abt D.N."/>
            <person name="Adryan B."/>
            <person name="Aguade M."/>
            <person name="Akashi H."/>
            <person name="Anderson W.W."/>
            <person name="Aquadro C.F."/>
            <person name="Ardell D.H."/>
            <person name="Arguello R."/>
            <person name="Artieri C.G."/>
            <person name="Barbash D.A."/>
            <person name="Barker D."/>
            <person name="Barsanti P."/>
            <person name="Batterham P."/>
            <person name="Batzoglou S."/>
            <person name="Begun D."/>
            <person name="Bhutkar A."/>
            <person name="Blanco E."/>
            <person name="Bosak S.A."/>
            <person name="Bradley R.K."/>
            <person name="Brand A.D."/>
            <person name="Brent M.R."/>
            <person name="Brooks A.N."/>
            <person name="Brown R.H."/>
            <person name="Butlin R.K."/>
            <person name="Caggese C."/>
            <person name="Calvi B.R."/>
            <person name="Bernardo de Carvalho A."/>
            <person name="Caspi A."/>
            <person name="Castrezana S."/>
            <person name="Celniker S.E."/>
            <person name="Chang J.L."/>
            <person name="Chapple C."/>
            <person name="Chatterji S."/>
            <person name="Chinwalla A."/>
            <person name="Civetta A."/>
            <person name="Clifton S.W."/>
            <person name="Comeron J.M."/>
            <person name="Costello J.C."/>
            <person name="Coyne J.A."/>
            <person name="Daub J."/>
            <person name="David R.G."/>
            <person name="Delcher A.L."/>
            <person name="Delehaunty K."/>
            <person name="Do C.B."/>
            <person name="Ebling H."/>
            <person name="Edwards K."/>
            <person name="Eickbush T."/>
            <person name="Evans J.D."/>
            <person name="Filipski A."/>
            <person name="Findeiss S."/>
            <person name="Freyhult E."/>
            <person name="Fulton L."/>
            <person name="Fulton R."/>
            <person name="Garcia A.C."/>
            <person name="Gardiner A."/>
            <person name="Garfield D.A."/>
            <person name="Garvin B.E."/>
            <person name="Gibson G."/>
            <person name="Gilbert D."/>
            <person name="Gnerre S."/>
            <person name="Godfrey J."/>
            <person name="Good R."/>
            <person name="Gotea V."/>
            <person name="Gravely B."/>
            <person name="Greenberg A.J."/>
            <person name="Griffiths-Jones S."/>
            <person name="Gross S."/>
            <person name="Guigo R."/>
            <person name="Gustafson E.A."/>
            <person name="Haerty W."/>
            <person name="Hahn M.W."/>
            <person name="Halligan D.L."/>
            <person name="Halpern A.L."/>
            <person name="Halter G.M."/>
            <person name="Han M.V."/>
            <person name="Heger A."/>
            <person name="Hillier L."/>
            <person name="Hinrichs A.S."/>
            <person name="Holmes I."/>
            <person name="Hoskins R.A."/>
            <person name="Hubisz M.J."/>
            <person name="Hultmark D."/>
            <person name="Huntley M.A."/>
            <person name="Jaffe D.B."/>
            <person name="Jagadeeshan S."/>
            <person name="Jeck W.R."/>
            <person name="Johnson J."/>
            <person name="Jones C.D."/>
            <person name="Jordan W.C."/>
            <person name="Karpen G.H."/>
            <person name="Kataoka E."/>
            <person name="Keightley P.D."/>
            <person name="Kheradpour P."/>
            <person name="Kirkness E.F."/>
            <person name="Koerich L.B."/>
            <person name="Kristiansen K."/>
            <person name="Kudrna D."/>
            <person name="Kulathinal R.J."/>
            <person name="Kumar S."/>
            <person name="Kwok R."/>
            <person name="Lander E."/>
            <person name="Langley C.H."/>
            <person name="Lapoint R."/>
            <person name="Lazzaro B.P."/>
            <person name="Lee S.J."/>
            <person name="Levesque L."/>
            <person name="Li R."/>
            <person name="Lin C.F."/>
            <person name="Lin M.F."/>
            <person name="Lindblad-Toh K."/>
            <person name="Llopart A."/>
            <person name="Long M."/>
            <person name="Low L."/>
            <person name="Lozovsky E."/>
            <person name="Lu J."/>
            <person name="Luo M."/>
            <person name="Machado C.A."/>
            <person name="Makalowski W."/>
            <person name="Marzo M."/>
            <person name="Matsuda M."/>
            <person name="Matzkin L."/>
            <person name="McAllister B."/>
            <person name="McBride C.S."/>
            <person name="McKernan B."/>
            <person name="McKernan K."/>
            <person name="Mendez-Lago M."/>
            <person name="Minx P."/>
            <person name="Mollenhauer M.U."/>
            <person name="Montooth K."/>
            <person name="Mount S.M."/>
            <person name="Mu X."/>
            <person name="Myers E."/>
            <person name="Negre B."/>
            <person name="Newfeld S."/>
            <person name="Nielsen R."/>
            <person name="Noor M.A."/>
            <person name="O'Grady P."/>
            <person name="Pachter L."/>
            <person name="Papaceit M."/>
            <person name="Parisi M.J."/>
            <person name="Parisi M."/>
            <person name="Parts L."/>
            <person name="Pedersen J.S."/>
            <person name="Pesole G."/>
            <person name="Phillippy A.M."/>
            <person name="Ponting C.P."/>
            <person name="Pop M."/>
            <person name="Porcelli D."/>
            <person name="Powell J.R."/>
            <person name="Prohaska S."/>
            <person name="Pruitt K."/>
            <person name="Puig M."/>
            <person name="Quesneville H."/>
            <person name="Ram K.R."/>
            <person name="Rand D."/>
            <person name="Rasmussen M.D."/>
            <person name="Reed L.K."/>
            <person name="Reenan R."/>
            <person name="Reily A."/>
            <person name="Remington K.A."/>
            <person name="Rieger T.T."/>
            <person name="Ritchie M.G."/>
            <person name="Robin C."/>
            <person name="Rogers Y.H."/>
            <person name="Rohde C."/>
            <person name="Rozas J."/>
            <person name="Rubenfield M.J."/>
            <person name="Ruiz A."/>
            <person name="Russo S."/>
            <person name="Salzberg S.L."/>
            <person name="Sanchez-Gracia A."/>
            <person name="Saranga D.J."/>
            <person name="Sato H."/>
            <person name="Schaeffer S.W."/>
            <person name="Schatz M.C."/>
            <person name="Schlenke T."/>
            <person name="Schwartz R."/>
            <person name="Segarra C."/>
            <person name="Singh R.S."/>
            <person name="Sirot L."/>
            <person name="Sirota M."/>
            <person name="Sisneros N.B."/>
            <person name="Smith C.D."/>
            <person name="Smith T.F."/>
            <person name="Spieth J."/>
            <person name="Stage D.E."/>
            <person name="Stark A."/>
            <person name="Stephan W."/>
            <person name="Strausberg R.L."/>
            <person name="Strempel S."/>
            <person name="Sturgill D."/>
            <person name="Sutton G."/>
            <person name="Sutton G.G."/>
            <person name="Tao W."/>
            <person name="Teichmann S."/>
            <person name="Tobari Y.N."/>
            <person name="Tomimura Y."/>
            <person name="Tsolas J.M."/>
            <person name="Valente V.L."/>
            <person name="Venter E."/>
            <person name="Venter J.C."/>
            <person name="Vicario S."/>
            <person name="Vieira F.G."/>
            <person name="Vilella A.J."/>
            <person name="Villasante A."/>
            <person name="Walenz B."/>
            <person name="Wang J."/>
            <person name="Wasserman M."/>
            <person name="Watts T."/>
            <person name="Wilson D."/>
            <person name="Wilson R.K."/>
            <person name="Wing R.A."/>
            <person name="Wolfner M.F."/>
            <person name="Wong A."/>
            <person name="Wong G.K."/>
            <person name="Wu C.I."/>
            <person name="Wu G."/>
            <person name="Yamamoto D."/>
            <person name="Yang H.P."/>
            <person name="Yang S.P."/>
            <person name="Yorke J.A."/>
            <person name="Yoshida K."/>
            <person name="Zdobnov E."/>
            <person name="Zhang P."/>
            <person name="Zhang Y."/>
            <person name="Zimin A.V."/>
            <person name="Baldwin J."/>
            <person name="Abdouelleil A."/>
            <person name="Abdulkadir J."/>
            <person name="Abebe A."/>
            <person name="Abera B."/>
            <person name="Abreu J."/>
            <person name="Acer S.C."/>
            <person name="Aftuck L."/>
            <person name="Alexander A."/>
            <person name="An P."/>
            <person name="Anderson E."/>
            <person name="Anderson S."/>
            <person name="Arachi H."/>
            <person name="Azer M."/>
            <person name="Bachantsang P."/>
            <person name="Barry A."/>
            <person name="Bayul T."/>
            <person name="Berlin A."/>
            <person name="Bessette D."/>
            <person name="Bloom T."/>
            <person name="Blye J."/>
            <person name="Boguslavskiy L."/>
            <person name="Bonnet C."/>
            <person name="Boukhgalter B."/>
            <person name="Bourzgui I."/>
            <person name="Brown A."/>
            <person name="Cahill P."/>
            <person name="Channer S."/>
            <person name="Cheshatsang Y."/>
            <person name="Chuda L."/>
            <person name="Citroen M."/>
            <person name="Collymore A."/>
            <person name="Cooke P."/>
            <person name="Costello M."/>
            <person name="D'Aco K."/>
            <person name="Daza R."/>
            <person name="De Haan G."/>
            <person name="DeGray S."/>
            <person name="DeMaso C."/>
            <person name="Dhargay N."/>
            <person name="Dooley K."/>
            <person name="Dooley E."/>
            <person name="Doricent M."/>
            <person name="Dorje P."/>
            <person name="Dorjee K."/>
            <person name="Dupes A."/>
            <person name="Elong R."/>
            <person name="Falk J."/>
            <person name="Farina A."/>
            <person name="Faro S."/>
            <person name="Ferguson D."/>
            <person name="Fisher S."/>
            <person name="Foley C.D."/>
            <person name="Franke A."/>
            <person name="Friedrich D."/>
            <person name="Gadbois L."/>
            <person name="Gearin G."/>
            <person name="Gearin C.R."/>
            <person name="Giannoukos G."/>
            <person name="Goode T."/>
            <person name="Graham J."/>
            <person name="Grandbois E."/>
            <person name="Grewal S."/>
            <person name="Gyaltsen K."/>
            <person name="Hafez N."/>
            <person name="Hagos B."/>
            <person name="Hall J."/>
            <person name="Henson C."/>
            <person name="Hollinger A."/>
            <person name="Honan T."/>
            <person name="Huard M.D."/>
            <person name="Hughes L."/>
            <person name="Hurhula B."/>
            <person name="Husby M.E."/>
            <person name="Kamat A."/>
            <person name="Kanga B."/>
            <person name="Kashin S."/>
            <person name="Khazanovich D."/>
            <person name="Kisner P."/>
            <person name="Lance K."/>
            <person name="Lara M."/>
            <person name="Lee W."/>
            <person name="Lennon N."/>
            <person name="Letendre F."/>
            <person name="LeVine R."/>
            <person name="Lipovsky A."/>
            <person name="Liu X."/>
            <person name="Liu J."/>
            <person name="Liu S."/>
            <person name="Lokyitsang T."/>
            <person name="Lokyitsang Y."/>
            <person name="Lubonja R."/>
            <person name="Lui A."/>
            <person name="MacDonald P."/>
            <person name="Magnisalis V."/>
            <person name="Maru K."/>
            <person name="Matthews C."/>
            <person name="McCusker W."/>
            <person name="McDonough S."/>
            <person name="Mehta T."/>
            <person name="Meldrim J."/>
            <person name="Meneus L."/>
            <person name="Mihai O."/>
            <person name="Mihalev A."/>
            <person name="Mihova T."/>
            <person name="Mittelman R."/>
            <person name="Mlenga V."/>
            <person name="Montmayeur A."/>
            <person name="Mulrain L."/>
            <person name="Navidi A."/>
            <person name="Naylor J."/>
            <person name="Negash T."/>
            <person name="Nguyen T."/>
            <person name="Nguyen N."/>
            <person name="Nicol R."/>
            <person name="Norbu C."/>
            <person name="Norbu N."/>
            <person name="Novod N."/>
            <person name="O'Neill B."/>
            <person name="Osman S."/>
            <person name="Markiewicz E."/>
            <person name="Oyono O.L."/>
            <person name="Patti C."/>
            <person name="Phunkhang P."/>
            <person name="Pierre F."/>
            <person name="Priest M."/>
            <person name="Raghuraman S."/>
            <person name="Rege F."/>
            <person name="Reyes R."/>
            <person name="Rise C."/>
            <person name="Rogov P."/>
            <person name="Ross K."/>
            <person name="Ryan E."/>
            <person name="Settipalli S."/>
            <person name="Shea T."/>
            <person name="Sherpa N."/>
            <person name="Shi L."/>
            <person name="Shih D."/>
            <person name="Sparrow T."/>
            <person name="Spaulding J."/>
            <person name="Stalker J."/>
            <person name="Stange-Thomann N."/>
            <person name="Stavropoulos S."/>
            <person name="Stone C."/>
            <person name="Strader C."/>
            <person name="Tesfaye S."/>
            <person name="Thomson T."/>
            <person name="Thoulutsang Y."/>
            <person name="Thoulutsang D."/>
            <person name="Topham K."/>
            <person name="Topping I."/>
            <person name="Tsamla T."/>
            <person name="Vassiliev H."/>
            <person name="Vo A."/>
            <person name="Wangchuk T."/>
            <person name="Wangdi T."/>
            <person name="Weiand M."/>
            <person name="Wilkinson J."/>
            <person name="Wilson A."/>
            <person name="Yadav S."/>
            <person name="Young G."/>
            <person name="Yu Q."/>
            <person name="Zembek L."/>
            <person name="Zhong D."/>
            <person name="Zimmer A."/>
            <person name="Zwirko Z."/>
            <person name="Jaffe D.B."/>
            <person name="Alvarez P."/>
            <person name="Brockman W."/>
            <person name="Butler J."/>
            <person name="Chin C."/>
            <person name="Gnerre S."/>
            <person name="Grabherr M."/>
            <person name="Kleber M."/>
            <person name="Mauceli E."/>
            <person name="MacCallum I."/>
        </authorList>
    </citation>
    <scope>NUCLEOTIDE SEQUENCE [LARGE SCALE GENOMIC DNA]</scope>
    <source>
        <strain evidence="2">Tucson 14024-0371.13</strain>
    </source>
</reference>
<dbReference type="GeneID" id="6504615"/>
<dbReference type="OrthoDB" id="206796at2759"/>
<keyword evidence="2" id="KW-1185">Reference proteome</keyword>
<dbReference type="Pfam" id="PF09778">
    <property type="entry name" value="Guanylate_cyc_2"/>
    <property type="match status" value="1"/>
</dbReference>
<protein>
    <submittedName>
        <fullName evidence="1">Uncharacterized protein, isoform B</fullName>
    </submittedName>
</protein>
<accession>A0A0P9A6V3</accession>